<name>A0ABM8WD42_9BURK</name>
<evidence type="ECO:0000313" key="2">
    <source>
        <dbReference type="EMBL" id="CAG9165227.1"/>
    </source>
</evidence>
<reference evidence="2 3" key="1">
    <citation type="submission" date="2021-08" db="EMBL/GenBank/DDBJ databases">
        <authorList>
            <person name="Peeters C."/>
        </authorList>
    </citation>
    <scope>NUCLEOTIDE SEQUENCE [LARGE SCALE GENOMIC DNA]</scope>
    <source>
        <strain evidence="2 3">LMG 23992</strain>
    </source>
</reference>
<protein>
    <submittedName>
        <fullName evidence="2">Uncharacterized protein</fullName>
    </submittedName>
</protein>
<dbReference type="Proteomes" id="UP000727654">
    <property type="component" value="Unassembled WGS sequence"/>
</dbReference>
<evidence type="ECO:0000313" key="3">
    <source>
        <dbReference type="Proteomes" id="UP000727654"/>
    </source>
</evidence>
<dbReference type="EMBL" id="CAJZAI010000001">
    <property type="protein sequence ID" value="CAG9165227.1"/>
    <property type="molecule type" value="Genomic_DNA"/>
</dbReference>
<evidence type="ECO:0000256" key="1">
    <source>
        <dbReference type="SAM" id="MobiDB-lite"/>
    </source>
</evidence>
<dbReference type="RefSeq" id="WP_224078085.1">
    <property type="nucleotide sequence ID" value="NZ_CAJZAI010000001.1"/>
</dbReference>
<proteinExistence type="predicted"/>
<accession>A0ABM8WD42</accession>
<comment type="caution">
    <text evidence="2">The sequence shown here is derived from an EMBL/GenBank/DDBJ whole genome shotgun (WGS) entry which is preliminary data.</text>
</comment>
<feature type="region of interest" description="Disordered" evidence="1">
    <location>
        <begin position="202"/>
        <end position="259"/>
    </location>
</feature>
<organism evidence="2 3">
    <name type="scientific">Cupriavidus laharis</name>
    <dbReference type="NCBI Taxonomy" id="151654"/>
    <lineage>
        <taxon>Bacteria</taxon>
        <taxon>Pseudomonadati</taxon>
        <taxon>Pseudomonadota</taxon>
        <taxon>Betaproteobacteria</taxon>
        <taxon>Burkholderiales</taxon>
        <taxon>Burkholderiaceae</taxon>
        <taxon>Cupriavidus</taxon>
    </lineage>
</organism>
<gene>
    <name evidence="2" type="ORF">LMG23992_00371</name>
</gene>
<keyword evidence="3" id="KW-1185">Reference proteome</keyword>
<sequence length="259" mass="29129">MPPAPEYIYAKLAVRFRAALPAKEPMLRFRRVHFARVSMYKGTRHTGQMWGYKSSSVHTSSFSSEAKCKAILARCKQTFVTELGILQAEDFYAMVLKMGSEKTKVMAVRLRRGKEHLRTFGIPDNLIFAAPKHLLIVPKLGGVLARLRRVNASRLPVELRDLHQHLNGMPEPAVSELSSASPPEKVLFRVSKDGTRTAFTATKTPDERRRNHIYGGTAPTRDDVSNQPPKHRERRREPQGDSTLAFALKDALSRKASGK</sequence>